<evidence type="ECO:0000256" key="5">
    <source>
        <dbReference type="ARBA" id="ARBA00022679"/>
    </source>
</evidence>
<dbReference type="CDD" id="cd08215">
    <property type="entry name" value="STKc_Nek"/>
    <property type="match status" value="1"/>
</dbReference>
<feature type="compositionally biased region" description="Low complexity" evidence="14">
    <location>
        <begin position="595"/>
        <end position="618"/>
    </location>
</feature>
<dbReference type="InterPro" id="IPR000719">
    <property type="entry name" value="Prot_kinase_dom"/>
</dbReference>
<feature type="binding site" evidence="13">
    <location>
        <position position="33"/>
    </location>
    <ligand>
        <name>ATP</name>
        <dbReference type="ChEBI" id="CHEBI:30616"/>
    </ligand>
</feature>
<dbReference type="GeneID" id="26906773"/>
<comment type="similarity">
    <text evidence="2">Belongs to the protein kinase superfamily. NEK Ser/Thr protein kinase family. NIMA subfamily.</text>
</comment>
<comment type="cofactor">
    <cofactor evidence="1">
        <name>Mg(2+)</name>
        <dbReference type="ChEBI" id="CHEBI:18420"/>
    </cofactor>
</comment>
<dbReference type="Gene3D" id="1.10.510.10">
    <property type="entry name" value="Transferase(Phosphotransferase) domain 1"/>
    <property type="match status" value="1"/>
</dbReference>
<feature type="compositionally biased region" description="Basic and acidic residues" evidence="14">
    <location>
        <begin position="525"/>
        <end position="537"/>
    </location>
</feature>
<feature type="compositionally biased region" description="Basic and acidic residues" evidence="14">
    <location>
        <begin position="298"/>
        <end position="340"/>
    </location>
</feature>
<dbReference type="AlphaFoldDB" id="A0A0N0DU39"/>
<feature type="compositionally biased region" description="Polar residues" evidence="14">
    <location>
        <begin position="543"/>
        <end position="553"/>
    </location>
</feature>
<dbReference type="EMBL" id="LGTL01000014">
    <property type="protein sequence ID" value="KPA78361.1"/>
    <property type="molecule type" value="Genomic_DNA"/>
</dbReference>
<keyword evidence="7 13" id="KW-0547">Nucleotide-binding</keyword>
<dbReference type="SMART" id="SM00220">
    <property type="entry name" value="S_TKc"/>
    <property type="match status" value="1"/>
</dbReference>
<dbReference type="EC" id="2.7.11.1" evidence="3"/>
<keyword evidence="9 13" id="KW-0067">ATP-binding</keyword>
<evidence type="ECO:0000256" key="1">
    <source>
        <dbReference type="ARBA" id="ARBA00001946"/>
    </source>
</evidence>
<keyword evidence="10" id="KW-0460">Magnesium</keyword>
<keyword evidence="5" id="KW-0808">Transferase</keyword>
<dbReference type="GO" id="GO:0005524">
    <property type="term" value="F:ATP binding"/>
    <property type="evidence" value="ECO:0007669"/>
    <property type="project" value="UniProtKB-UniRule"/>
</dbReference>
<comment type="caution">
    <text evidence="16">The sequence shown here is derived from an EMBL/GenBank/DDBJ whole genome shotgun (WGS) entry which is preliminary data.</text>
</comment>
<feature type="region of interest" description="Disordered" evidence="14">
    <location>
        <begin position="298"/>
        <end position="509"/>
    </location>
</feature>
<evidence type="ECO:0000256" key="12">
    <source>
        <dbReference type="ARBA" id="ARBA00048679"/>
    </source>
</evidence>
<comment type="catalytic activity">
    <reaction evidence="11">
        <text>L-threonyl-[protein] + ATP = O-phospho-L-threonyl-[protein] + ADP + H(+)</text>
        <dbReference type="Rhea" id="RHEA:46608"/>
        <dbReference type="Rhea" id="RHEA-COMP:11060"/>
        <dbReference type="Rhea" id="RHEA-COMP:11605"/>
        <dbReference type="ChEBI" id="CHEBI:15378"/>
        <dbReference type="ChEBI" id="CHEBI:30013"/>
        <dbReference type="ChEBI" id="CHEBI:30616"/>
        <dbReference type="ChEBI" id="CHEBI:61977"/>
        <dbReference type="ChEBI" id="CHEBI:456216"/>
        <dbReference type="EC" id="2.7.11.1"/>
    </reaction>
</comment>
<dbReference type="FunFam" id="1.10.510.10:FF:000172">
    <property type="entry name" value="serine/threonine-protein kinase Nek1 isoform X1"/>
    <property type="match status" value="1"/>
</dbReference>
<feature type="compositionally biased region" description="Pro residues" evidence="14">
    <location>
        <begin position="477"/>
        <end position="486"/>
    </location>
</feature>
<feature type="compositionally biased region" description="Basic and acidic residues" evidence="14">
    <location>
        <begin position="350"/>
        <end position="413"/>
    </location>
</feature>
<evidence type="ECO:0000256" key="7">
    <source>
        <dbReference type="ARBA" id="ARBA00022741"/>
    </source>
</evidence>
<evidence type="ECO:0000256" key="14">
    <source>
        <dbReference type="SAM" id="MobiDB-lite"/>
    </source>
</evidence>
<feature type="compositionally biased region" description="Basic and acidic residues" evidence="14">
    <location>
        <begin position="421"/>
        <end position="463"/>
    </location>
</feature>
<dbReference type="EMBL" id="LGTL01000014">
    <property type="protein sequence ID" value="KPA78362.1"/>
    <property type="molecule type" value="Genomic_DNA"/>
</dbReference>
<feature type="region of interest" description="Disordered" evidence="14">
    <location>
        <begin position="521"/>
        <end position="618"/>
    </location>
</feature>
<dbReference type="PANTHER" id="PTHR44899">
    <property type="entry name" value="CAMK FAMILY PROTEIN KINASE"/>
    <property type="match status" value="1"/>
</dbReference>
<dbReference type="VEuPathDB" id="TriTrypDB:LpyrH10_14_1990"/>
<dbReference type="OMA" id="YVDHFEH"/>
<gene>
    <name evidence="16" type="ORF">ABB37_06484</name>
</gene>
<evidence type="ECO:0000256" key="6">
    <source>
        <dbReference type="ARBA" id="ARBA00022723"/>
    </source>
</evidence>
<evidence type="ECO:0000256" key="3">
    <source>
        <dbReference type="ARBA" id="ARBA00012513"/>
    </source>
</evidence>
<dbReference type="PANTHER" id="PTHR44899:SF3">
    <property type="entry name" value="SERINE_THREONINE-PROTEIN KINASE NEK1"/>
    <property type="match status" value="1"/>
</dbReference>
<dbReference type="Pfam" id="PF00069">
    <property type="entry name" value="Pkinase"/>
    <property type="match status" value="1"/>
</dbReference>
<dbReference type="InterPro" id="IPR008271">
    <property type="entry name" value="Ser/Thr_kinase_AS"/>
</dbReference>
<evidence type="ECO:0000259" key="15">
    <source>
        <dbReference type="PROSITE" id="PS50011"/>
    </source>
</evidence>
<dbReference type="Gene3D" id="3.30.200.20">
    <property type="entry name" value="Phosphorylase Kinase, domain 1"/>
    <property type="match status" value="1"/>
</dbReference>
<protein>
    <recommendedName>
        <fullName evidence="3">non-specific serine/threonine protein kinase</fullName>
        <ecNumber evidence="3">2.7.11.1</ecNumber>
    </recommendedName>
</protein>
<dbReference type="FunFam" id="3.30.200.20:FF:000097">
    <property type="entry name" value="Probable serine/threonine-protein kinase nek1"/>
    <property type="match status" value="1"/>
</dbReference>
<keyword evidence="8 16" id="KW-0418">Kinase</keyword>
<evidence type="ECO:0000256" key="13">
    <source>
        <dbReference type="PROSITE-ProRule" id="PRU10141"/>
    </source>
</evidence>
<organism evidence="16 17">
    <name type="scientific">Leptomonas pyrrhocoris</name>
    <name type="common">Firebug parasite</name>
    <dbReference type="NCBI Taxonomy" id="157538"/>
    <lineage>
        <taxon>Eukaryota</taxon>
        <taxon>Discoba</taxon>
        <taxon>Euglenozoa</taxon>
        <taxon>Kinetoplastea</taxon>
        <taxon>Metakinetoplastina</taxon>
        <taxon>Trypanosomatida</taxon>
        <taxon>Trypanosomatidae</taxon>
        <taxon>Leishmaniinae</taxon>
        <taxon>Leptomonas</taxon>
    </lineage>
</organism>
<keyword evidence="6" id="KW-0479">Metal-binding</keyword>
<dbReference type="SUPFAM" id="SSF56112">
    <property type="entry name" value="Protein kinase-like (PK-like)"/>
    <property type="match status" value="1"/>
</dbReference>
<name>A0A0N0DU39_LEPPY</name>
<dbReference type="GO" id="GO:0046872">
    <property type="term" value="F:metal ion binding"/>
    <property type="evidence" value="ECO:0007669"/>
    <property type="project" value="UniProtKB-KW"/>
</dbReference>
<evidence type="ECO:0000313" key="16">
    <source>
        <dbReference type="EMBL" id="KPA78361.1"/>
    </source>
</evidence>
<evidence type="ECO:0000256" key="10">
    <source>
        <dbReference type="ARBA" id="ARBA00022842"/>
    </source>
</evidence>
<dbReference type="Proteomes" id="UP000037923">
    <property type="component" value="Unassembled WGS sequence"/>
</dbReference>
<feature type="domain" description="Protein kinase" evidence="15">
    <location>
        <begin position="4"/>
        <end position="258"/>
    </location>
</feature>
<dbReference type="InterPro" id="IPR017441">
    <property type="entry name" value="Protein_kinase_ATP_BS"/>
</dbReference>
<evidence type="ECO:0000313" key="17">
    <source>
        <dbReference type="Proteomes" id="UP000037923"/>
    </source>
</evidence>
<evidence type="ECO:0000256" key="8">
    <source>
        <dbReference type="ARBA" id="ARBA00022777"/>
    </source>
</evidence>
<keyword evidence="4" id="KW-0723">Serine/threonine-protein kinase</keyword>
<keyword evidence="17" id="KW-1185">Reference proteome</keyword>
<dbReference type="RefSeq" id="XP_015656801.1">
    <property type="nucleotide sequence ID" value="XM_015804823.1"/>
</dbReference>
<dbReference type="InterPro" id="IPR051131">
    <property type="entry name" value="NEK_Ser/Thr_kinase_NIMA"/>
</dbReference>
<evidence type="ECO:0000256" key="9">
    <source>
        <dbReference type="ARBA" id="ARBA00022840"/>
    </source>
</evidence>
<sequence length="802" mass="90637">MEKYTQLKILGKGSFGSAWLIQRNDDKVQFVAKEVRLAGLKPAERDSAQAEIEMLRRLEHPNITRYIDHFEHRGSLFIVMEYANGGDLYMKIKQRNGQLLTEKEVLQYFAQICLALAYLHERRILHRDLKTQNVFLTKDGVVKLGDFGISTVLRNTYELKHTICGTPYYFSPELCLNKPYNNKSDVWALGCVLYEMTTLNHAFDGNNMKALVQKILKGLYPPIHPMYSSSLSRLISAMLQMDPHKRPNVSQILDLNFIRESLVSLQRDLQSARVDARSVVSAEEKQVLQQAAAQRQEEYRRQELDNAARAAQEQRQRRAVLEQQQKENEQRRREMEEKQRQLQQQQEQALQERKRALEERVREQRKAQAQRGKADDKKLKAREKKWDQHLQEQVVEAKQRKDATPPRPDRDRGSPPSLQHGELEEQQKRSAMEAYQEMRRQAAANKERNHRESGINVPARDRQSTNAADGVMSALPPSQPPPPRTPPSSHRYSSRKMTPEELDEARSQAFWQMRLEAAKNRRKMLGKDDSESRDSREPSSASNVTGTSSPTSQKDARHKASDTAAAAEEEGVSNSPIHNNGAKRRPVVKRPPSPAKAVKNAPVDAGPAKNGGAAPAVPAAADEIVENVASDANAMTPDGEEGLHNFLNGEAAAADPTAAEEKRRDEDYHALDTIIGETLRINATKKPAKEDFDDKAFVEDTDPSKLVLDGKVFHLPNVTAKDPLMHRIESLRIFLEKEMGDDDLLTCYRVMNNISSSDDEAMQQLQSALPPSKHRFIPLVAHLVVCEDAFNRQGASAPVPAL</sequence>
<proteinExistence type="inferred from homology"/>
<accession>A0A0N0DU39</accession>
<evidence type="ECO:0000256" key="11">
    <source>
        <dbReference type="ARBA" id="ARBA00047899"/>
    </source>
</evidence>
<dbReference type="PROSITE" id="PS00107">
    <property type="entry name" value="PROTEIN_KINASE_ATP"/>
    <property type="match status" value="1"/>
</dbReference>
<dbReference type="PROSITE" id="PS50011">
    <property type="entry name" value="PROTEIN_KINASE_DOM"/>
    <property type="match status" value="1"/>
</dbReference>
<dbReference type="PROSITE" id="PS00108">
    <property type="entry name" value="PROTEIN_KINASE_ST"/>
    <property type="match status" value="1"/>
</dbReference>
<dbReference type="InterPro" id="IPR011009">
    <property type="entry name" value="Kinase-like_dom_sf"/>
</dbReference>
<comment type="catalytic activity">
    <reaction evidence="12">
        <text>L-seryl-[protein] + ATP = O-phospho-L-seryl-[protein] + ADP + H(+)</text>
        <dbReference type="Rhea" id="RHEA:17989"/>
        <dbReference type="Rhea" id="RHEA-COMP:9863"/>
        <dbReference type="Rhea" id="RHEA-COMP:11604"/>
        <dbReference type="ChEBI" id="CHEBI:15378"/>
        <dbReference type="ChEBI" id="CHEBI:29999"/>
        <dbReference type="ChEBI" id="CHEBI:30616"/>
        <dbReference type="ChEBI" id="CHEBI:83421"/>
        <dbReference type="ChEBI" id="CHEBI:456216"/>
        <dbReference type="EC" id="2.7.11.1"/>
    </reaction>
</comment>
<dbReference type="RefSeq" id="XP_015656800.1">
    <property type="nucleotide sequence ID" value="XM_015804822.1"/>
</dbReference>
<reference evidence="16 17" key="1">
    <citation type="submission" date="2015-07" db="EMBL/GenBank/DDBJ databases">
        <title>High-quality genome of monoxenous trypanosomatid Leptomonas pyrrhocoris.</title>
        <authorList>
            <person name="Flegontov P."/>
            <person name="Butenko A."/>
            <person name="Firsov S."/>
            <person name="Vlcek C."/>
            <person name="Logacheva M.D."/>
            <person name="Field M."/>
            <person name="Filatov D."/>
            <person name="Flegontova O."/>
            <person name="Gerasimov E."/>
            <person name="Jackson A.P."/>
            <person name="Kelly S."/>
            <person name="Opperdoes F."/>
            <person name="O'Reilly A."/>
            <person name="Votypka J."/>
            <person name="Yurchenko V."/>
            <person name="Lukes J."/>
        </authorList>
    </citation>
    <scope>NUCLEOTIDE SEQUENCE [LARGE SCALE GENOMIC DNA]</scope>
    <source>
        <strain evidence="16">H10</strain>
    </source>
</reference>
<evidence type="ECO:0000256" key="4">
    <source>
        <dbReference type="ARBA" id="ARBA00022527"/>
    </source>
</evidence>
<evidence type="ECO:0000256" key="2">
    <source>
        <dbReference type="ARBA" id="ARBA00010886"/>
    </source>
</evidence>
<dbReference type="OrthoDB" id="248923at2759"/>
<dbReference type="GO" id="GO:0004674">
    <property type="term" value="F:protein serine/threonine kinase activity"/>
    <property type="evidence" value="ECO:0007669"/>
    <property type="project" value="UniProtKB-KW"/>
</dbReference>